<protein>
    <submittedName>
        <fullName evidence="1">Uncharacterized protein</fullName>
    </submittedName>
</protein>
<organism evidence="1 2">
    <name type="scientific">Aspergillus melleus</name>
    <dbReference type="NCBI Taxonomy" id="138277"/>
    <lineage>
        <taxon>Eukaryota</taxon>
        <taxon>Fungi</taxon>
        <taxon>Dikarya</taxon>
        <taxon>Ascomycota</taxon>
        <taxon>Pezizomycotina</taxon>
        <taxon>Eurotiomycetes</taxon>
        <taxon>Eurotiomycetidae</taxon>
        <taxon>Eurotiales</taxon>
        <taxon>Aspergillaceae</taxon>
        <taxon>Aspergillus</taxon>
        <taxon>Aspergillus subgen. Circumdati</taxon>
    </lineage>
</organism>
<proteinExistence type="predicted"/>
<sequence>MHPRRSMLAIPGYMEYLEPTTTRKNAPMFRRNGTILRFSLSSLSGHDLLGKSEGYGALQVWIKYMRKGILIKDTYTSSQECIKSKWNGTAITIAGGYIWDDVYKLAFPRNLTVVGGGDPTVGCIGGYIQGGGHSPASRDYGLAADQILEAQVLLANGTTVTASPCQNSDLYFAIRGGGAGTYGIVTSATVKAYPSKPIVAQSLTISPLSDNLDPLLEAVTDIHAAYPHISDAGFSGYGTWSINSPAPLFAN</sequence>
<name>A0ACC3AXN2_9EURO</name>
<keyword evidence="2" id="KW-1185">Reference proteome</keyword>
<evidence type="ECO:0000313" key="2">
    <source>
        <dbReference type="Proteomes" id="UP001177260"/>
    </source>
</evidence>
<accession>A0ACC3AXN2</accession>
<evidence type="ECO:0000313" key="1">
    <source>
        <dbReference type="EMBL" id="KAK1142479.1"/>
    </source>
</evidence>
<dbReference type="Proteomes" id="UP001177260">
    <property type="component" value="Unassembled WGS sequence"/>
</dbReference>
<comment type="caution">
    <text evidence="1">The sequence shown here is derived from an EMBL/GenBank/DDBJ whole genome shotgun (WGS) entry which is preliminary data.</text>
</comment>
<dbReference type="EMBL" id="JAOPJF010000050">
    <property type="protein sequence ID" value="KAK1142479.1"/>
    <property type="molecule type" value="Genomic_DNA"/>
</dbReference>
<reference evidence="1 2" key="1">
    <citation type="journal article" date="2023" name="ACS Omega">
        <title>Identification of the Neoaspergillic Acid Biosynthesis Gene Cluster by Establishing an In Vitro CRISPR-Ribonucleoprotein Genetic System in Aspergillus melleus.</title>
        <authorList>
            <person name="Yuan B."/>
            <person name="Grau M.F."/>
            <person name="Murata R.M."/>
            <person name="Torok T."/>
            <person name="Venkateswaran K."/>
            <person name="Stajich J.E."/>
            <person name="Wang C.C.C."/>
        </authorList>
    </citation>
    <scope>NUCLEOTIDE SEQUENCE [LARGE SCALE GENOMIC DNA]</scope>
    <source>
        <strain evidence="1 2">IMV 1140</strain>
    </source>
</reference>
<gene>
    <name evidence="1" type="ORF">N8T08_007841</name>
</gene>